<evidence type="ECO:0000313" key="1">
    <source>
        <dbReference type="EMBL" id="GBP89766.1"/>
    </source>
</evidence>
<name>A0A4C1ZMQ8_EUMVA</name>
<accession>A0A4C1ZMQ8</accession>
<comment type="caution">
    <text evidence="1">The sequence shown here is derived from an EMBL/GenBank/DDBJ whole genome shotgun (WGS) entry which is preliminary data.</text>
</comment>
<organism evidence="1 2">
    <name type="scientific">Eumeta variegata</name>
    <name type="common">Bagworm moth</name>
    <name type="synonym">Eumeta japonica</name>
    <dbReference type="NCBI Taxonomy" id="151549"/>
    <lineage>
        <taxon>Eukaryota</taxon>
        <taxon>Metazoa</taxon>
        <taxon>Ecdysozoa</taxon>
        <taxon>Arthropoda</taxon>
        <taxon>Hexapoda</taxon>
        <taxon>Insecta</taxon>
        <taxon>Pterygota</taxon>
        <taxon>Neoptera</taxon>
        <taxon>Endopterygota</taxon>
        <taxon>Lepidoptera</taxon>
        <taxon>Glossata</taxon>
        <taxon>Ditrysia</taxon>
        <taxon>Tineoidea</taxon>
        <taxon>Psychidae</taxon>
        <taxon>Oiketicinae</taxon>
        <taxon>Eumeta</taxon>
    </lineage>
</organism>
<reference evidence="1 2" key="1">
    <citation type="journal article" date="2019" name="Commun. Biol.">
        <title>The bagworm genome reveals a unique fibroin gene that provides high tensile strength.</title>
        <authorList>
            <person name="Kono N."/>
            <person name="Nakamura H."/>
            <person name="Ohtoshi R."/>
            <person name="Tomita M."/>
            <person name="Numata K."/>
            <person name="Arakawa K."/>
        </authorList>
    </citation>
    <scope>NUCLEOTIDE SEQUENCE [LARGE SCALE GENOMIC DNA]</scope>
</reference>
<dbReference type="AlphaFoldDB" id="A0A4C1ZMQ8"/>
<gene>
    <name evidence="1" type="ORF">EVAR_66183_1</name>
</gene>
<proteinExistence type="predicted"/>
<sequence length="178" mass="20447">MFEIQAQVRWLVAQCTVLQPPPLSDGYRTRRVQFSVYQVRFGHTRARTVNDLTNGFRGLNFLSFEMVERKRAKYKRVPSLQGLNYIRYCLATATSSSVFGFFNLVAGDGLDRIYLFSSDRETLKRNSGKRMGKKKEHTTGQAAWAHSLRAHSLPFSVLVQCLDHRLDKHTEITIGTRC</sequence>
<protein>
    <submittedName>
        <fullName evidence="1">Uncharacterized protein</fullName>
    </submittedName>
</protein>
<evidence type="ECO:0000313" key="2">
    <source>
        <dbReference type="Proteomes" id="UP000299102"/>
    </source>
</evidence>
<keyword evidence="2" id="KW-1185">Reference proteome</keyword>
<dbReference type="EMBL" id="BGZK01002028">
    <property type="protein sequence ID" value="GBP89766.1"/>
    <property type="molecule type" value="Genomic_DNA"/>
</dbReference>
<dbReference type="Proteomes" id="UP000299102">
    <property type="component" value="Unassembled WGS sequence"/>
</dbReference>